<feature type="domain" description="Gfo/Idh/MocA-like oxidoreductase N-terminal" evidence="1">
    <location>
        <begin position="7"/>
        <end position="120"/>
    </location>
</feature>
<dbReference type="EMBL" id="FOBL01000048">
    <property type="protein sequence ID" value="SEM31337.1"/>
    <property type="molecule type" value="Genomic_DNA"/>
</dbReference>
<dbReference type="PANTHER" id="PTHR43054:SF1">
    <property type="entry name" value="SCYLLO-INOSITOL 2-DEHYDROGENASE (NADP(+)) IOLU"/>
    <property type="match status" value="1"/>
</dbReference>
<evidence type="ECO:0000313" key="3">
    <source>
        <dbReference type="EMBL" id="GEK88472.1"/>
    </source>
</evidence>
<dbReference type="AlphaFoldDB" id="A0A1H7XDS6"/>
<reference evidence="4 5" key="1">
    <citation type="submission" date="2016-10" db="EMBL/GenBank/DDBJ databases">
        <authorList>
            <person name="de Groot N.N."/>
        </authorList>
    </citation>
    <scope>NUCLEOTIDE SEQUENCE [LARGE SCALE GENOMIC DNA]</scope>
    <source>
        <strain evidence="4 5">DSM 19182</strain>
    </source>
</reference>
<evidence type="ECO:0000259" key="1">
    <source>
        <dbReference type="Pfam" id="PF01408"/>
    </source>
</evidence>
<accession>A0A1H7XDS6</accession>
<evidence type="ECO:0000313" key="6">
    <source>
        <dbReference type="Proteomes" id="UP000321425"/>
    </source>
</evidence>
<dbReference type="EMBL" id="BJUX01000003">
    <property type="protein sequence ID" value="GEK88472.1"/>
    <property type="molecule type" value="Genomic_DNA"/>
</dbReference>
<dbReference type="GO" id="GO:0000166">
    <property type="term" value="F:nucleotide binding"/>
    <property type="evidence" value="ECO:0007669"/>
    <property type="project" value="InterPro"/>
</dbReference>
<sequence length="327" mass="36336">MTKLGLGTIGTSMITEQFIEAAQASEAYAYQAVYSRHMDKAENFKGRYQAESAYDDFEDFLSDPDIDVVYVASPNSLHFSQAKAVIKHGKHAIVEKPMVTSLDQWTELTELAKAKGVVVVEAARHIFEPNFVKLTQMIKDFEGIYGATLTYAKYSSRYDNVLAGEEPPIFSPKFAGGAVNDLGIYTVYAALRWFGRPESVHAFSKKVQTGVDGSGTAILRYPDFDVTLHYGKILTATVPSEVYSLDQTLVLDAITGVEQAELVDAKTRERTPVELDKSADNPLIWEAKAFADVMQHPDTSGNKEALDEWLTLSYNVHEVLDQIRQQS</sequence>
<dbReference type="InterPro" id="IPR036291">
    <property type="entry name" value="NAD(P)-bd_dom_sf"/>
</dbReference>
<feature type="domain" description="GFO/IDH/MocA-like oxidoreductase" evidence="2">
    <location>
        <begin position="164"/>
        <end position="229"/>
    </location>
</feature>
<evidence type="ECO:0000259" key="2">
    <source>
        <dbReference type="Pfam" id="PF22725"/>
    </source>
</evidence>
<reference evidence="3 6" key="2">
    <citation type="submission" date="2019-07" db="EMBL/GenBank/DDBJ databases">
        <title>Whole genome shotgun sequence of Alkalibacterium putridalgicola NBRC 103243.</title>
        <authorList>
            <person name="Hosoyama A."/>
            <person name="Uohara A."/>
            <person name="Ohji S."/>
            <person name="Ichikawa N."/>
        </authorList>
    </citation>
    <scope>NUCLEOTIDE SEQUENCE [LARGE SCALE GENOMIC DNA]</scope>
    <source>
        <strain evidence="3 6">NBRC 103243</strain>
    </source>
</reference>
<evidence type="ECO:0000313" key="5">
    <source>
        <dbReference type="Proteomes" id="UP000198548"/>
    </source>
</evidence>
<name>A0A1H7XDS6_9LACT</name>
<dbReference type="Proteomes" id="UP000198548">
    <property type="component" value="Unassembled WGS sequence"/>
</dbReference>
<dbReference type="STRING" id="426703.SAMN04488100_14814"/>
<gene>
    <name evidence="3" type="ORF">APU01nite_05110</name>
    <name evidence="4" type="ORF">SAMN04488100_14814</name>
</gene>
<proteinExistence type="predicted"/>
<organism evidence="4 5">
    <name type="scientific">Alkalibacterium putridalgicola</name>
    <dbReference type="NCBI Taxonomy" id="426703"/>
    <lineage>
        <taxon>Bacteria</taxon>
        <taxon>Bacillati</taxon>
        <taxon>Bacillota</taxon>
        <taxon>Bacilli</taxon>
        <taxon>Lactobacillales</taxon>
        <taxon>Carnobacteriaceae</taxon>
        <taxon>Alkalibacterium</taxon>
    </lineage>
</organism>
<dbReference type="RefSeq" id="WP_091490000.1">
    <property type="nucleotide sequence ID" value="NZ_BJUX01000003.1"/>
</dbReference>
<dbReference type="Pfam" id="PF01408">
    <property type="entry name" value="GFO_IDH_MocA"/>
    <property type="match status" value="1"/>
</dbReference>
<protein>
    <submittedName>
        <fullName evidence="3">Oxidoreductase</fullName>
    </submittedName>
    <submittedName>
        <fullName evidence="4">Predicted dehydrogenase</fullName>
    </submittedName>
</protein>
<dbReference type="SUPFAM" id="SSF55347">
    <property type="entry name" value="Glyceraldehyde-3-phosphate dehydrogenase-like, C-terminal domain"/>
    <property type="match status" value="1"/>
</dbReference>
<dbReference type="InterPro" id="IPR000683">
    <property type="entry name" value="Gfo/Idh/MocA-like_OxRdtase_N"/>
</dbReference>
<keyword evidence="6" id="KW-1185">Reference proteome</keyword>
<dbReference type="Proteomes" id="UP000321425">
    <property type="component" value="Unassembled WGS sequence"/>
</dbReference>
<dbReference type="Gene3D" id="3.30.360.10">
    <property type="entry name" value="Dihydrodipicolinate Reductase, domain 2"/>
    <property type="match status" value="1"/>
</dbReference>
<dbReference type="OrthoDB" id="9815825at2"/>
<dbReference type="InterPro" id="IPR055170">
    <property type="entry name" value="GFO_IDH_MocA-like_dom"/>
</dbReference>
<dbReference type="Gene3D" id="3.40.50.720">
    <property type="entry name" value="NAD(P)-binding Rossmann-like Domain"/>
    <property type="match status" value="1"/>
</dbReference>
<evidence type="ECO:0000313" key="4">
    <source>
        <dbReference type="EMBL" id="SEM31337.1"/>
    </source>
</evidence>
<dbReference type="SUPFAM" id="SSF51735">
    <property type="entry name" value="NAD(P)-binding Rossmann-fold domains"/>
    <property type="match status" value="1"/>
</dbReference>
<dbReference type="Pfam" id="PF22725">
    <property type="entry name" value="GFO_IDH_MocA_C3"/>
    <property type="match status" value="1"/>
</dbReference>
<dbReference type="PANTHER" id="PTHR43054">
    <property type="match status" value="1"/>
</dbReference>